<name>A0A0M0BQW0_9ARCH</name>
<dbReference type="InterPro" id="IPR045186">
    <property type="entry name" value="Indole-3-glycerol_P_synth"/>
</dbReference>
<dbReference type="InterPro" id="IPR013798">
    <property type="entry name" value="Indole-3-glycerol_P_synth_dom"/>
</dbReference>
<dbReference type="UniPathway" id="UPA00035">
    <property type="reaction ID" value="UER00043"/>
</dbReference>
<evidence type="ECO:0000256" key="7">
    <source>
        <dbReference type="ARBA" id="ARBA00023141"/>
    </source>
</evidence>
<evidence type="ECO:0000313" key="11">
    <source>
        <dbReference type="Proteomes" id="UP000037237"/>
    </source>
</evidence>
<dbReference type="EMBL" id="LFWU01000116">
    <property type="protein sequence ID" value="KON30775.1"/>
    <property type="molecule type" value="Genomic_DNA"/>
</dbReference>
<keyword evidence="6" id="KW-0822">Tryptophan biosynthesis</keyword>
<dbReference type="PANTHER" id="PTHR22854">
    <property type="entry name" value="TRYPTOPHAN BIOSYNTHESIS PROTEIN"/>
    <property type="match status" value="1"/>
</dbReference>
<evidence type="ECO:0000256" key="3">
    <source>
        <dbReference type="ARBA" id="ARBA00012362"/>
    </source>
</evidence>
<dbReference type="EC" id="4.1.1.48" evidence="3"/>
<evidence type="ECO:0000256" key="5">
    <source>
        <dbReference type="ARBA" id="ARBA00022793"/>
    </source>
</evidence>
<comment type="caution">
    <text evidence="10">The sequence shown here is derived from an EMBL/GenBank/DDBJ whole genome shotgun (WGS) entry which is preliminary data.</text>
</comment>
<evidence type="ECO:0000256" key="2">
    <source>
        <dbReference type="ARBA" id="ARBA00004696"/>
    </source>
</evidence>
<gene>
    <name evidence="10" type="ORF">AC477_04690</name>
</gene>
<comment type="catalytic activity">
    <reaction evidence="1">
        <text>1-(2-carboxyphenylamino)-1-deoxy-D-ribulose 5-phosphate + H(+) = (1S,2R)-1-C-(indol-3-yl)glycerol 3-phosphate + CO2 + H2O</text>
        <dbReference type="Rhea" id="RHEA:23476"/>
        <dbReference type="ChEBI" id="CHEBI:15377"/>
        <dbReference type="ChEBI" id="CHEBI:15378"/>
        <dbReference type="ChEBI" id="CHEBI:16526"/>
        <dbReference type="ChEBI" id="CHEBI:58613"/>
        <dbReference type="ChEBI" id="CHEBI:58866"/>
        <dbReference type="EC" id="4.1.1.48"/>
    </reaction>
</comment>
<dbReference type="Gene3D" id="3.20.20.70">
    <property type="entry name" value="Aldolase class I"/>
    <property type="match status" value="1"/>
</dbReference>
<proteinExistence type="predicted"/>
<dbReference type="GO" id="GO:0000162">
    <property type="term" value="P:L-tryptophan biosynthetic process"/>
    <property type="evidence" value="ECO:0007669"/>
    <property type="project" value="UniProtKB-UniPathway"/>
</dbReference>
<dbReference type="GO" id="GO:0004640">
    <property type="term" value="F:phosphoribosylanthranilate isomerase activity"/>
    <property type="evidence" value="ECO:0007669"/>
    <property type="project" value="TreeGrafter"/>
</dbReference>
<dbReference type="PATRIC" id="fig|1685124.3.peg.939"/>
<evidence type="ECO:0000256" key="6">
    <source>
        <dbReference type="ARBA" id="ARBA00022822"/>
    </source>
</evidence>
<keyword evidence="5" id="KW-0210">Decarboxylase</keyword>
<accession>A0A0M0BQW0</accession>
<evidence type="ECO:0000256" key="1">
    <source>
        <dbReference type="ARBA" id="ARBA00001633"/>
    </source>
</evidence>
<evidence type="ECO:0000256" key="8">
    <source>
        <dbReference type="ARBA" id="ARBA00023239"/>
    </source>
</evidence>
<dbReference type="PANTHER" id="PTHR22854:SF2">
    <property type="entry name" value="INDOLE-3-GLYCEROL-PHOSPHATE SYNTHASE"/>
    <property type="match status" value="1"/>
</dbReference>
<protein>
    <recommendedName>
        <fullName evidence="3">indole-3-glycerol-phosphate synthase</fullName>
        <ecNumber evidence="3">4.1.1.48</ecNumber>
    </recommendedName>
</protein>
<dbReference type="InterPro" id="IPR013785">
    <property type="entry name" value="Aldolase_TIM"/>
</dbReference>
<dbReference type="SUPFAM" id="SSF51366">
    <property type="entry name" value="Ribulose-phoshate binding barrel"/>
    <property type="match status" value="1"/>
</dbReference>
<evidence type="ECO:0000313" key="10">
    <source>
        <dbReference type="EMBL" id="KON30775.1"/>
    </source>
</evidence>
<dbReference type="GO" id="GO:0004425">
    <property type="term" value="F:indole-3-glycerol-phosphate synthase activity"/>
    <property type="evidence" value="ECO:0007669"/>
    <property type="project" value="UniProtKB-EC"/>
</dbReference>
<evidence type="ECO:0000256" key="4">
    <source>
        <dbReference type="ARBA" id="ARBA00022605"/>
    </source>
</evidence>
<dbReference type="CDD" id="cd00331">
    <property type="entry name" value="IGPS"/>
    <property type="match status" value="1"/>
</dbReference>
<dbReference type="AlphaFoldDB" id="A0A0M0BQW0"/>
<feature type="non-terminal residue" evidence="10">
    <location>
        <position position="1"/>
    </location>
</feature>
<organism evidence="10 11">
    <name type="scientific">miscellaneous Crenarchaeota group-1 archaeon SG8-32-1</name>
    <dbReference type="NCBI Taxonomy" id="1685124"/>
    <lineage>
        <taxon>Archaea</taxon>
        <taxon>Candidatus Bathyarchaeota</taxon>
        <taxon>MCG-1</taxon>
    </lineage>
</organism>
<keyword evidence="4" id="KW-0028">Amino-acid biosynthesis</keyword>
<keyword evidence="8" id="KW-0456">Lyase</keyword>
<dbReference type="Pfam" id="PF00218">
    <property type="entry name" value="IGPS"/>
    <property type="match status" value="1"/>
</dbReference>
<keyword evidence="7" id="KW-0057">Aromatic amino acid biosynthesis</keyword>
<evidence type="ECO:0000259" key="9">
    <source>
        <dbReference type="Pfam" id="PF00218"/>
    </source>
</evidence>
<feature type="domain" description="Indole-3-glycerol phosphate synthase" evidence="9">
    <location>
        <begin position="1"/>
        <end position="153"/>
    </location>
</feature>
<dbReference type="InterPro" id="IPR011060">
    <property type="entry name" value="RibuloseP-bd_barrel"/>
</dbReference>
<comment type="pathway">
    <text evidence="2">Amino-acid biosynthesis; L-tryptophan biosynthesis; L-tryptophan from chorismate: step 4/5.</text>
</comment>
<sequence length="159" mass="17470">VQTPVLAKDFFLYRKQIFGALTAGADAILLIVAINTLNSLVELIQLSKDYGIETLVEVHDEKDLEMIVESGVSPQLIGINNRDLRTFQTDLRVTEKLAPLVRELFGSEIVVVSESGISSGKDVIRLKKHGIDALLVGSAIMETNSPKKKVQELQEAGKR</sequence>
<dbReference type="Proteomes" id="UP000037237">
    <property type="component" value="Unassembled WGS sequence"/>
</dbReference>
<reference evidence="10 11" key="1">
    <citation type="submission" date="2015-06" db="EMBL/GenBank/DDBJ databases">
        <title>New insights into the roles of widespread benthic archaea in carbon and nitrogen cycling.</title>
        <authorList>
            <person name="Lazar C.S."/>
            <person name="Baker B.J."/>
            <person name="Seitz K.W."/>
            <person name="Hyde A.S."/>
            <person name="Dick G.J."/>
            <person name="Hinrichs K.-U."/>
            <person name="Teske A.P."/>
        </authorList>
    </citation>
    <scope>NUCLEOTIDE SEQUENCE [LARGE SCALE GENOMIC DNA]</scope>
    <source>
        <strain evidence="10">SG8-32-1</strain>
    </source>
</reference>